<evidence type="ECO:0000256" key="7">
    <source>
        <dbReference type="ARBA" id="ARBA00023136"/>
    </source>
</evidence>
<keyword evidence="11" id="KW-1185">Reference proteome</keyword>
<feature type="domain" description="Glycosyltransferase RgtA/B/C/D-like" evidence="9">
    <location>
        <begin position="54"/>
        <end position="218"/>
    </location>
</feature>
<proteinExistence type="predicted"/>
<dbReference type="EMBL" id="CP047652">
    <property type="protein sequence ID" value="QHI95722.1"/>
    <property type="molecule type" value="Genomic_DNA"/>
</dbReference>
<evidence type="ECO:0000256" key="3">
    <source>
        <dbReference type="ARBA" id="ARBA00022676"/>
    </source>
</evidence>
<dbReference type="InterPro" id="IPR050297">
    <property type="entry name" value="LipidA_mod_glycosyltrf_83"/>
</dbReference>
<keyword evidence="2" id="KW-1003">Cell membrane</keyword>
<dbReference type="GO" id="GO:0016763">
    <property type="term" value="F:pentosyltransferase activity"/>
    <property type="evidence" value="ECO:0007669"/>
    <property type="project" value="TreeGrafter"/>
</dbReference>
<evidence type="ECO:0000313" key="11">
    <source>
        <dbReference type="Proteomes" id="UP000463975"/>
    </source>
</evidence>
<dbReference type="GO" id="GO:0005886">
    <property type="term" value="C:plasma membrane"/>
    <property type="evidence" value="ECO:0007669"/>
    <property type="project" value="UniProtKB-SubCell"/>
</dbReference>
<feature type="transmembrane region" description="Helical" evidence="8">
    <location>
        <begin position="107"/>
        <end position="127"/>
    </location>
</feature>
<evidence type="ECO:0000256" key="6">
    <source>
        <dbReference type="ARBA" id="ARBA00022989"/>
    </source>
</evidence>
<evidence type="ECO:0000256" key="4">
    <source>
        <dbReference type="ARBA" id="ARBA00022679"/>
    </source>
</evidence>
<dbReference type="RefSeq" id="WP_160618797.1">
    <property type="nucleotide sequence ID" value="NZ_CP047652.1"/>
</dbReference>
<feature type="transmembrane region" description="Helical" evidence="8">
    <location>
        <begin position="328"/>
        <end position="347"/>
    </location>
</feature>
<dbReference type="InterPro" id="IPR038731">
    <property type="entry name" value="RgtA/B/C-like"/>
</dbReference>
<feature type="transmembrane region" description="Helical" evidence="8">
    <location>
        <begin position="75"/>
        <end position="95"/>
    </location>
</feature>
<feature type="transmembrane region" description="Helical" evidence="8">
    <location>
        <begin position="301"/>
        <end position="321"/>
    </location>
</feature>
<evidence type="ECO:0000259" key="9">
    <source>
        <dbReference type="Pfam" id="PF13231"/>
    </source>
</evidence>
<keyword evidence="3" id="KW-0328">Glycosyltransferase</keyword>
<keyword evidence="6 8" id="KW-1133">Transmembrane helix</keyword>
<keyword evidence="4" id="KW-0808">Transferase</keyword>
<accession>A0A6P1NJ80</accession>
<feature type="transmembrane region" description="Helical" evidence="8">
    <location>
        <begin position="245"/>
        <end position="266"/>
    </location>
</feature>
<comment type="subcellular location">
    <subcellularLocation>
        <location evidence="1">Cell membrane</location>
        <topology evidence="1">Multi-pass membrane protein</topology>
    </subcellularLocation>
</comment>
<feature type="transmembrane region" description="Helical" evidence="8">
    <location>
        <begin position="157"/>
        <end position="190"/>
    </location>
</feature>
<dbReference type="GO" id="GO:0009103">
    <property type="term" value="P:lipopolysaccharide biosynthetic process"/>
    <property type="evidence" value="ECO:0007669"/>
    <property type="project" value="UniProtKB-ARBA"/>
</dbReference>
<keyword evidence="7 8" id="KW-0472">Membrane</keyword>
<dbReference type="Proteomes" id="UP000463975">
    <property type="component" value="Chromosome"/>
</dbReference>
<feature type="transmembrane region" description="Helical" evidence="8">
    <location>
        <begin position="278"/>
        <end position="295"/>
    </location>
</feature>
<organism evidence="10 11">
    <name type="scientific">Aristophania vespae</name>
    <dbReference type="NCBI Taxonomy" id="2697033"/>
    <lineage>
        <taxon>Bacteria</taxon>
        <taxon>Pseudomonadati</taxon>
        <taxon>Pseudomonadota</taxon>
        <taxon>Alphaproteobacteria</taxon>
        <taxon>Acetobacterales</taxon>
        <taxon>Acetobacteraceae</taxon>
        <taxon>Aristophania</taxon>
    </lineage>
</organism>
<evidence type="ECO:0000256" key="2">
    <source>
        <dbReference type="ARBA" id="ARBA00022475"/>
    </source>
</evidence>
<gene>
    <name evidence="10" type="ORF">GT348_05135</name>
</gene>
<name>A0A6P1NJ80_9PROT</name>
<dbReference type="KEGG" id="bomb:GT348_05135"/>
<keyword evidence="5 8" id="KW-0812">Transmembrane</keyword>
<sequence length="465" mass="52245">MKDFFSTSHLKIILGGGLLCVIALRLVLAAFLPLSPDEAYYWLWSKSPQLSYMDHPPMVALWIKAGTLLFGDRPLAIRFLGPLASFLGTIFLSLTGKKLFPYSQKRALYGAILLNCTLMFGLGMVIMTPDTPLFFFSILTLWAFIQVLDEKRPLPSILWWLCVGLCLGLAFDSKYTACFLGLGMVVYAIMCRPKLFLKIGPWIGVLTCLITISPVIIWNANHHWISFFKQGSRVGDWHPHRALTFISELVAGQIGLATPLIALICVGGFMKSRKEKPALFWLVSPGIIILLFHAFGDRVQANWPAILYPALMLSAGLILWLQRWVISIGVICALTIVIQALFAPLALSAHWDPIARQVRGWEALTEELVSQAHASHSQALYVKDYALASILAYHDKLNFPIISPDKRWHYLGARPKNSYQNVLVVAEKRKALTKVQGVVTRYFNKRELRSYSYESGTMRSGFLVK</sequence>
<dbReference type="PANTHER" id="PTHR33908">
    <property type="entry name" value="MANNOSYLTRANSFERASE YKCB-RELATED"/>
    <property type="match status" value="1"/>
</dbReference>
<feature type="transmembrane region" description="Helical" evidence="8">
    <location>
        <begin position="12"/>
        <end position="34"/>
    </location>
</feature>
<dbReference type="AlphaFoldDB" id="A0A6P1NJ80"/>
<protein>
    <recommendedName>
        <fullName evidence="9">Glycosyltransferase RgtA/B/C/D-like domain-containing protein</fullName>
    </recommendedName>
</protein>
<evidence type="ECO:0000256" key="8">
    <source>
        <dbReference type="SAM" id="Phobius"/>
    </source>
</evidence>
<evidence type="ECO:0000256" key="1">
    <source>
        <dbReference type="ARBA" id="ARBA00004651"/>
    </source>
</evidence>
<reference evidence="10 11" key="1">
    <citation type="submission" date="2020-01" db="EMBL/GenBank/DDBJ databases">
        <title>Genome sequencing of strain KACC 21507.</title>
        <authorList>
            <person name="Heo J."/>
            <person name="Kim S.-J."/>
            <person name="Kim J.-S."/>
            <person name="Hong S.-B."/>
            <person name="Kwon S.-W."/>
        </authorList>
    </citation>
    <scope>NUCLEOTIDE SEQUENCE [LARGE SCALE GENOMIC DNA]</scope>
    <source>
        <strain evidence="10 11">KACC 21507</strain>
    </source>
</reference>
<evidence type="ECO:0000256" key="5">
    <source>
        <dbReference type="ARBA" id="ARBA00022692"/>
    </source>
</evidence>
<dbReference type="Pfam" id="PF13231">
    <property type="entry name" value="PMT_2"/>
    <property type="match status" value="1"/>
</dbReference>
<feature type="transmembrane region" description="Helical" evidence="8">
    <location>
        <begin position="202"/>
        <end position="225"/>
    </location>
</feature>
<dbReference type="PANTHER" id="PTHR33908:SF11">
    <property type="entry name" value="MEMBRANE PROTEIN"/>
    <property type="match status" value="1"/>
</dbReference>
<evidence type="ECO:0000313" key="10">
    <source>
        <dbReference type="EMBL" id="QHI95722.1"/>
    </source>
</evidence>